<evidence type="ECO:0000313" key="1">
    <source>
        <dbReference type="EMBL" id="POO03450.1"/>
    </source>
</evidence>
<evidence type="ECO:0000313" key="2">
    <source>
        <dbReference type="Proteomes" id="UP000237000"/>
    </source>
</evidence>
<dbReference type="EMBL" id="JXTC01000002">
    <property type="protein sequence ID" value="POO03450.1"/>
    <property type="molecule type" value="Genomic_DNA"/>
</dbReference>
<comment type="caution">
    <text evidence="1">The sequence shown here is derived from an EMBL/GenBank/DDBJ whole genome shotgun (WGS) entry which is preliminary data.</text>
</comment>
<protein>
    <submittedName>
        <fullName evidence="1">Uncharacterized protein</fullName>
    </submittedName>
</protein>
<sequence length="49" mass="5164">PLPKDALAVVRAPPRQLSMWSDGGELVRPLSPGSGDYADIVGGLKLPEH</sequence>
<gene>
    <name evidence="1" type="ORF">TorRG33x02_006550</name>
</gene>
<reference evidence="2" key="1">
    <citation type="submission" date="2016-06" db="EMBL/GenBank/DDBJ databases">
        <title>Parallel loss of symbiosis genes in relatives of nitrogen-fixing non-legume Parasponia.</title>
        <authorList>
            <person name="Van Velzen R."/>
            <person name="Holmer R."/>
            <person name="Bu F."/>
            <person name="Rutten L."/>
            <person name="Van Zeijl A."/>
            <person name="Liu W."/>
            <person name="Santuari L."/>
            <person name="Cao Q."/>
            <person name="Sharma T."/>
            <person name="Shen D."/>
            <person name="Roswanjaya Y."/>
            <person name="Wardhani T."/>
            <person name="Kalhor M.S."/>
            <person name="Jansen J."/>
            <person name="Van den Hoogen J."/>
            <person name="Gungor B."/>
            <person name="Hartog M."/>
            <person name="Hontelez J."/>
            <person name="Verver J."/>
            <person name="Yang W.-C."/>
            <person name="Schijlen E."/>
            <person name="Repin R."/>
            <person name="Schilthuizen M."/>
            <person name="Schranz E."/>
            <person name="Heidstra R."/>
            <person name="Miyata K."/>
            <person name="Fedorova E."/>
            <person name="Kohlen W."/>
            <person name="Bisseling T."/>
            <person name="Smit S."/>
            <person name="Geurts R."/>
        </authorList>
    </citation>
    <scope>NUCLEOTIDE SEQUENCE [LARGE SCALE GENOMIC DNA]</scope>
    <source>
        <strain evidence="2">cv. RG33-2</strain>
    </source>
</reference>
<dbReference type="Proteomes" id="UP000237000">
    <property type="component" value="Unassembled WGS sequence"/>
</dbReference>
<dbReference type="AlphaFoldDB" id="A0A2P5G073"/>
<keyword evidence="2" id="KW-1185">Reference proteome</keyword>
<dbReference type="OrthoDB" id="10332686at2759"/>
<feature type="non-terminal residue" evidence="1">
    <location>
        <position position="1"/>
    </location>
</feature>
<name>A0A2P5G073_TREOI</name>
<dbReference type="InParanoid" id="A0A2P5G073"/>
<proteinExistence type="predicted"/>
<accession>A0A2P5G073</accession>
<organism evidence="1 2">
    <name type="scientific">Trema orientale</name>
    <name type="common">Charcoal tree</name>
    <name type="synonym">Celtis orientalis</name>
    <dbReference type="NCBI Taxonomy" id="63057"/>
    <lineage>
        <taxon>Eukaryota</taxon>
        <taxon>Viridiplantae</taxon>
        <taxon>Streptophyta</taxon>
        <taxon>Embryophyta</taxon>
        <taxon>Tracheophyta</taxon>
        <taxon>Spermatophyta</taxon>
        <taxon>Magnoliopsida</taxon>
        <taxon>eudicotyledons</taxon>
        <taxon>Gunneridae</taxon>
        <taxon>Pentapetalae</taxon>
        <taxon>rosids</taxon>
        <taxon>fabids</taxon>
        <taxon>Rosales</taxon>
        <taxon>Cannabaceae</taxon>
        <taxon>Trema</taxon>
    </lineage>
</organism>